<keyword evidence="2" id="KW-1185">Reference proteome</keyword>
<name>A0ABU3RAZ3_9BACL</name>
<sequence length="78" mass="9257">MEFYERTSAEKLKDIFKKFAIFHFDHMHRIIKFDKNILKGMFGKVICLTNEPLIFPLPRLAVEMIRKSRGDQLVAKSE</sequence>
<organism evidence="1 2">
    <name type="scientific">Paenibacillus violae</name>
    <dbReference type="NCBI Taxonomy" id="3077234"/>
    <lineage>
        <taxon>Bacteria</taxon>
        <taxon>Bacillati</taxon>
        <taxon>Bacillota</taxon>
        <taxon>Bacilli</taxon>
        <taxon>Bacillales</taxon>
        <taxon>Paenibacillaceae</taxon>
        <taxon>Paenibacillus</taxon>
    </lineage>
</organism>
<protein>
    <submittedName>
        <fullName evidence="1">Uncharacterized protein</fullName>
    </submittedName>
</protein>
<dbReference type="EMBL" id="JAWCUD010000002">
    <property type="protein sequence ID" value="MDU0201427.1"/>
    <property type="molecule type" value="Genomic_DNA"/>
</dbReference>
<reference evidence="1 2" key="1">
    <citation type="submission" date="2023-10" db="EMBL/GenBank/DDBJ databases">
        <title>Paenibacillus strain PFR10 Genome sequencing and assembly.</title>
        <authorList>
            <person name="Kim I."/>
        </authorList>
    </citation>
    <scope>NUCLEOTIDE SEQUENCE [LARGE SCALE GENOMIC DNA]</scope>
    <source>
        <strain evidence="1 2">PFR10</strain>
    </source>
</reference>
<evidence type="ECO:0000313" key="1">
    <source>
        <dbReference type="EMBL" id="MDU0201427.1"/>
    </source>
</evidence>
<accession>A0ABU3RAZ3</accession>
<gene>
    <name evidence="1" type="ORF">RQP52_10015</name>
</gene>
<evidence type="ECO:0000313" key="2">
    <source>
        <dbReference type="Proteomes" id="UP001260980"/>
    </source>
</evidence>
<comment type="caution">
    <text evidence="1">The sequence shown here is derived from an EMBL/GenBank/DDBJ whole genome shotgun (WGS) entry which is preliminary data.</text>
</comment>
<proteinExistence type="predicted"/>
<dbReference type="Proteomes" id="UP001260980">
    <property type="component" value="Unassembled WGS sequence"/>
</dbReference>